<gene>
    <name evidence="5" type="ORF">PGB27_18565</name>
</gene>
<keyword evidence="6" id="KW-1185">Reference proteome</keyword>
<dbReference type="SUPFAM" id="SSF46689">
    <property type="entry name" value="Homeodomain-like"/>
    <property type="match status" value="2"/>
</dbReference>
<evidence type="ECO:0000313" key="6">
    <source>
        <dbReference type="Proteomes" id="UP001300763"/>
    </source>
</evidence>
<evidence type="ECO:0000259" key="4">
    <source>
        <dbReference type="PROSITE" id="PS01124"/>
    </source>
</evidence>
<dbReference type="RefSeq" id="WP_274201877.1">
    <property type="nucleotide sequence ID" value="NZ_JAQZAO010000008.1"/>
</dbReference>
<dbReference type="InterPro" id="IPR018060">
    <property type="entry name" value="HTH_AraC"/>
</dbReference>
<dbReference type="SMART" id="SM00342">
    <property type="entry name" value="HTH_ARAC"/>
    <property type="match status" value="1"/>
</dbReference>
<dbReference type="PANTHER" id="PTHR47893">
    <property type="entry name" value="REGULATORY PROTEIN PCHR"/>
    <property type="match status" value="1"/>
</dbReference>
<dbReference type="EMBL" id="JAQZAO010000008">
    <property type="protein sequence ID" value="MDD7967345.1"/>
    <property type="molecule type" value="Genomic_DNA"/>
</dbReference>
<protein>
    <submittedName>
        <fullName evidence="5">Helix-turn-helix transcriptional regulator</fullName>
    </submittedName>
</protein>
<evidence type="ECO:0000256" key="3">
    <source>
        <dbReference type="SAM" id="MobiDB-lite"/>
    </source>
</evidence>
<evidence type="ECO:0000256" key="2">
    <source>
        <dbReference type="ARBA" id="ARBA00023163"/>
    </source>
</evidence>
<name>A0ABT5SWW0_9PSEU</name>
<proteinExistence type="predicted"/>
<accession>A0ABT5SWW0</accession>
<evidence type="ECO:0000313" key="5">
    <source>
        <dbReference type="EMBL" id="MDD7967345.1"/>
    </source>
</evidence>
<evidence type="ECO:0000256" key="1">
    <source>
        <dbReference type="ARBA" id="ARBA00023015"/>
    </source>
</evidence>
<reference evidence="5 6" key="1">
    <citation type="submission" date="2023-02" db="EMBL/GenBank/DDBJ databases">
        <title>Genome sequencing required for Actinomycetospora new species description.</title>
        <authorList>
            <person name="Saimee Y."/>
            <person name="Duangmal K."/>
        </authorList>
    </citation>
    <scope>NUCLEOTIDE SEQUENCE [LARGE SCALE GENOMIC DNA]</scope>
    <source>
        <strain evidence="5 6">DW7H6</strain>
    </source>
</reference>
<dbReference type="Gene3D" id="1.10.10.60">
    <property type="entry name" value="Homeodomain-like"/>
    <property type="match status" value="1"/>
</dbReference>
<dbReference type="InterPro" id="IPR053142">
    <property type="entry name" value="PchR_regulatory_protein"/>
</dbReference>
<feature type="domain" description="HTH araC/xylS-type" evidence="4">
    <location>
        <begin position="316"/>
        <end position="417"/>
    </location>
</feature>
<feature type="region of interest" description="Disordered" evidence="3">
    <location>
        <begin position="1"/>
        <end position="23"/>
    </location>
</feature>
<dbReference type="Proteomes" id="UP001300763">
    <property type="component" value="Unassembled WGS sequence"/>
</dbReference>
<keyword evidence="1" id="KW-0805">Transcription regulation</keyword>
<dbReference type="Pfam" id="PF12833">
    <property type="entry name" value="HTH_18"/>
    <property type="match status" value="1"/>
</dbReference>
<organism evidence="5 6">
    <name type="scientific">Actinomycetospora lemnae</name>
    <dbReference type="NCBI Taxonomy" id="3019891"/>
    <lineage>
        <taxon>Bacteria</taxon>
        <taxon>Bacillati</taxon>
        <taxon>Actinomycetota</taxon>
        <taxon>Actinomycetes</taxon>
        <taxon>Pseudonocardiales</taxon>
        <taxon>Pseudonocardiaceae</taxon>
        <taxon>Actinomycetospora</taxon>
    </lineage>
</organism>
<sequence>MSEAEQRRHRKAGRAGTPDARRVADMLDDISTELETTSLQDRGRVTGDGAEATENRMVRETQASLARAAATALRGDVDEVLRVARGRRGDAQRAKEQTRRGRAVRPATAEVPVADLERLARQALAVSGDVVWAEIAVPVLEGSVLETAAGRLPSATARAVALGPRAEVLRSAFPVTVDEPGADIRWPDLRSAHAGAFLVLPLGLFGTLTLATADALDDADRAVAREIAAHAAALLTRDGVAVATRTAARARSLVVTASTLLARQHELDPSEGLDALLERAVSAGTTVLDSARRVVDELGPPTDDGTPRAPEPATLRRAVAYLEEHAAGEVDVADVAAAAGLGVRGLQMTFRRWRSTTPLGHLRDIRLTRAHEELQASDPRETTVADVAHRWHFTHPGRFSVTYRRRYGCSPSETLRA</sequence>
<dbReference type="PANTHER" id="PTHR47893:SF1">
    <property type="entry name" value="REGULATORY PROTEIN PCHR"/>
    <property type="match status" value="1"/>
</dbReference>
<dbReference type="InterPro" id="IPR009057">
    <property type="entry name" value="Homeodomain-like_sf"/>
</dbReference>
<keyword evidence="2" id="KW-0804">Transcription</keyword>
<dbReference type="PROSITE" id="PS01124">
    <property type="entry name" value="HTH_ARAC_FAMILY_2"/>
    <property type="match status" value="1"/>
</dbReference>
<dbReference type="SUPFAM" id="SSF55781">
    <property type="entry name" value="GAF domain-like"/>
    <property type="match status" value="1"/>
</dbReference>
<comment type="caution">
    <text evidence="5">The sequence shown here is derived from an EMBL/GenBank/DDBJ whole genome shotgun (WGS) entry which is preliminary data.</text>
</comment>